<dbReference type="RefSeq" id="WP_079666962.1">
    <property type="nucleotide sequence ID" value="NZ_FUYZ01000005.1"/>
</dbReference>
<protein>
    <recommendedName>
        <fullName evidence="4">Lipocalin-like domain-containing protein</fullName>
    </recommendedName>
</protein>
<reference evidence="2 3" key="1">
    <citation type="submission" date="2017-02" db="EMBL/GenBank/DDBJ databases">
        <authorList>
            <person name="Peterson S.W."/>
        </authorList>
    </citation>
    <scope>NUCLEOTIDE SEQUENCE [LARGE SCALE GENOMIC DNA]</scope>
    <source>
        <strain evidence="2 3">DSM 22323</strain>
    </source>
</reference>
<sequence>MKTQIKLFMLLFGILSTNFVKAQKVVVKKIQNLPKSSNIKINNNLVTMQVIGSWEITNVDGHIYVKPEKSNMEIEAPLSFWIGKVFKFQNNGKVDVVNGNSVMISSDYTIVDNGKAFSIPKYCGQFSMPFLVTNSGQNMTMTQSPESFYAILASQTKIPLDKVKSIYRVPSDIVFHLVKK</sequence>
<organism evidence="2 3">
    <name type="scientific">Soonwooa buanensis</name>
    <dbReference type="NCBI Taxonomy" id="619805"/>
    <lineage>
        <taxon>Bacteria</taxon>
        <taxon>Pseudomonadati</taxon>
        <taxon>Bacteroidota</taxon>
        <taxon>Flavobacteriia</taxon>
        <taxon>Flavobacteriales</taxon>
        <taxon>Weeksellaceae</taxon>
        <taxon>Chryseobacterium group</taxon>
        <taxon>Soonwooa</taxon>
    </lineage>
</organism>
<dbReference type="Proteomes" id="UP000191112">
    <property type="component" value="Unassembled WGS sequence"/>
</dbReference>
<accession>A0A1T5F1P2</accession>
<dbReference type="AlphaFoldDB" id="A0A1T5F1P2"/>
<evidence type="ECO:0008006" key="4">
    <source>
        <dbReference type="Google" id="ProtNLM"/>
    </source>
</evidence>
<proteinExistence type="predicted"/>
<evidence type="ECO:0000313" key="2">
    <source>
        <dbReference type="EMBL" id="SKB90102.1"/>
    </source>
</evidence>
<feature type="signal peptide" evidence="1">
    <location>
        <begin position="1"/>
        <end position="22"/>
    </location>
</feature>
<feature type="chain" id="PRO_5013024472" description="Lipocalin-like domain-containing protein" evidence="1">
    <location>
        <begin position="23"/>
        <end position="180"/>
    </location>
</feature>
<keyword evidence="3" id="KW-1185">Reference proteome</keyword>
<gene>
    <name evidence="2" type="ORF">SAMN05660477_01711</name>
</gene>
<evidence type="ECO:0000313" key="3">
    <source>
        <dbReference type="Proteomes" id="UP000191112"/>
    </source>
</evidence>
<name>A0A1T5F1P2_9FLAO</name>
<keyword evidence="1" id="KW-0732">Signal</keyword>
<evidence type="ECO:0000256" key="1">
    <source>
        <dbReference type="SAM" id="SignalP"/>
    </source>
</evidence>
<dbReference type="EMBL" id="FUYZ01000005">
    <property type="protein sequence ID" value="SKB90102.1"/>
    <property type="molecule type" value="Genomic_DNA"/>
</dbReference>
<dbReference type="STRING" id="619805.SAMN05660477_01711"/>
<dbReference type="OrthoDB" id="596403at2"/>